<reference evidence="7 8" key="1">
    <citation type="submission" date="2016-10" db="EMBL/GenBank/DDBJ databases">
        <authorList>
            <person name="de Groot N.N."/>
        </authorList>
    </citation>
    <scope>NUCLEOTIDE SEQUENCE [LARGE SCALE GENOMIC DNA]</scope>
    <source>
        <strain evidence="7 8">DSM 27842</strain>
    </source>
</reference>
<proteinExistence type="inferred from homology"/>
<evidence type="ECO:0000256" key="6">
    <source>
        <dbReference type="SAM" id="Phobius"/>
    </source>
</evidence>
<comment type="subcellular location">
    <subcellularLocation>
        <location evidence="1">Membrane</location>
        <topology evidence="1">Multi-pass membrane protein</topology>
    </subcellularLocation>
</comment>
<feature type="transmembrane region" description="Helical" evidence="6">
    <location>
        <begin position="21"/>
        <end position="48"/>
    </location>
</feature>
<accession>A0A1H8RFM7</accession>
<evidence type="ECO:0000256" key="4">
    <source>
        <dbReference type="ARBA" id="ARBA00022989"/>
    </source>
</evidence>
<dbReference type="InterPro" id="IPR003339">
    <property type="entry name" value="ABC/ECF_trnsptr_transmembrane"/>
</dbReference>
<evidence type="ECO:0000313" key="7">
    <source>
        <dbReference type="EMBL" id="SEO64813.1"/>
    </source>
</evidence>
<sequence>MLDLYTPGHSPLHRLAPGAKLLALMAGGTALFVLDSLAVVLAALLVILALYRLAGLPLRRAWDQIRPALWILLAILVAQGFLTGWAFGAFIVLRFAALLMLAGLVTLTTRASDMIEAITRGLSPLRPLGVNPAKVGLAFSLALRFIPVLITVTREVREAQKVRGLERSVLAVAIPVAVRVLRMADDISDAIEARGYRP</sequence>
<dbReference type="Proteomes" id="UP000198893">
    <property type="component" value="Unassembled WGS sequence"/>
</dbReference>
<dbReference type="AlphaFoldDB" id="A0A1H8RFM7"/>
<evidence type="ECO:0000313" key="8">
    <source>
        <dbReference type="Proteomes" id="UP000198893"/>
    </source>
</evidence>
<dbReference type="EMBL" id="FODS01000008">
    <property type="protein sequence ID" value="SEO64813.1"/>
    <property type="molecule type" value="Genomic_DNA"/>
</dbReference>
<dbReference type="Pfam" id="PF02361">
    <property type="entry name" value="CbiQ"/>
    <property type="match status" value="1"/>
</dbReference>
<comment type="similarity">
    <text evidence="2">Belongs to the CbiQ family.</text>
</comment>
<gene>
    <name evidence="7" type="ORF">SAMN04490248_108123</name>
</gene>
<evidence type="ECO:0000256" key="2">
    <source>
        <dbReference type="ARBA" id="ARBA00008564"/>
    </source>
</evidence>
<protein>
    <submittedName>
        <fullName evidence="7">Biotin transport system permease protein</fullName>
    </submittedName>
</protein>
<keyword evidence="4 6" id="KW-1133">Transmembrane helix</keyword>
<keyword evidence="3 6" id="KW-0812">Transmembrane</keyword>
<keyword evidence="8" id="KW-1185">Reference proteome</keyword>
<dbReference type="GO" id="GO:0005886">
    <property type="term" value="C:plasma membrane"/>
    <property type="evidence" value="ECO:0007669"/>
    <property type="project" value="TreeGrafter"/>
</dbReference>
<dbReference type="CDD" id="cd16914">
    <property type="entry name" value="EcfT"/>
    <property type="match status" value="1"/>
</dbReference>
<dbReference type="PANTHER" id="PTHR33514:SF13">
    <property type="entry name" value="PROTEIN ABCI12, CHLOROPLASTIC"/>
    <property type="match status" value="1"/>
</dbReference>
<feature type="transmembrane region" description="Helical" evidence="6">
    <location>
        <begin position="68"/>
        <end position="88"/>
    </location>
</feature>
<dbReference type="PANTHER" id="PTHR33514">
    <property type="entry name" value="PROTEIN ABCI12, CHLOROPLASTIC"/>
    <property type="match status" value="1"/>
</dbReference>
<evidence type="ECO:0000256" key="3">
    <source>
        <dbReference type="ARBA" id="ARBA00022692"/>
    </source>
</evidence>
<name>A0A1H8RFM7_9RHOB</name>
<keyword evidence="5 6" id="KW-0472">Membrane</keyword>
<dbReference type="OrthoDB" id="5868344at2"/>
<organism evidence="7 8">
    <name type="scientific">Salinihabitans flavidus</name>
    <dbReference type="NCBI Taxonomy" id="569882"/>
    <lineage>
        <taxon>Bacteria</taxon>
        <taxon>Pseudomonadati</taxon>
        <taxon>Pseudomonadota</taxon>
        <taxon>Alphaproteobacteria</taxon>
        <taxon>Rhodobacterales</taxon>
        <taxon>Roseobacteraceae</taxon>
        <taxon>Salinihabitans</taxon>
    </lineage>
</organism>
<dbReference type="RefSeq" id="WP_093117624.1">
    <property type="nucleotide sequence ID" value="NZ_FODS01000008.1"/>
</dbReference>
<evidence type="ECO:0000256" key="1">
    <source>
        <dbReference type="ARBA" id="ARBA00004141"/>
    </source>
</evidence>
<dbReference type="STRING" id="569882.SAMN04490248_108123"/>
<evidence type="ECO:0000256" key="5">
    <source>
        <dbReference type="ARBA" id="ARBA00023136"/>
    </source>
</evidence>